<accession>A0A3E2NMR8</accession>
<reference evidence="1 2" key="1">
    <citation type="submission" date="2018-08" db="EMBL/GenBank/DDBJ databases">
        <title>Mucilaginibacter terrae sp. nov., isolated from manganese diggings.</title>
        <authorList>
            <person name="Huang Y."/>
            <person name="Zhou Z."/>
        </authorList>
    </citation>
    <scope>NUCLEOTIDE SEQUENCE [LARGE SCALE GENOMIC DNA]</scope>
    <source>
        <strain evidence="1 2">ZH6</strain>
    </source>
</reference>
<evidence type="ECO:0000313" key="1">
    <source>
        <dbReference type="EMBL" id="RFZ82261.1"/>
    </source>
</evidence>
<protein>
    <submittedName>
        <fullName evidence="1">Uncharacterized protein</fullName>
    </submittedName>
</protein>
<keyword evidence="2" id="KW-1185">Reference proteome</keyword>
<dbReference type="Pfam" id="PF19777">
    <property type="entry name" value="DUF6263"/>
    <property type="match status" value="1"/>
</dbReference>
<evidence type="ECO:0000313" key="2">
    <source>
        <dbReference type="Proteomes" id="UP000260823"/>
    </source>
</evidence>
<dbReference type="Proteomes" id="UP000260823">
    <property type="component" value="Unassembled WGS sequence"/>
</dbReference>
<dbReference type="OrthoDB" id="3034330at2"/>
<gene>
    <name evidence="1" type="ORF">DYU05_16745</name>
</gene>
<dbReference type="EMBL" id="QWDE01000003">
    <property type="protein sequence ID" value="RFZ82261.1"/>
    <property type="molecule type" value="Genomic_DNA"/>
</dbReference>
<sequence length="303" mass="33819">MKIYLTFVLLFTAVCVNGQQARLTLRLKKDSVYYLNTNVAMTTNQYFPGKKTMAGVQISSLSSHKVTDVLDTAYRLEVQFERLSVKINIDGLILNEMPDMSGTLTELASLMKHKVFHIVVSRYGSLMAVEDADKLFNSSFDSVSNLSDQKKLQLLTAVRSLFDKRVIRNTYFDAFTLVPKDAVDLNYSWTVNQNLESSVRATMDTKYFLSAVNNNVCVITGEGTLRAGPSPDYRSSNGLMMRMIDVGGTIKKKIVINSNTGWPVNISVVRNLKATGDIKDCPQFPGGLKFPVEMLFNISSSTR</sequence>
<comment type="caution">
    <text evidence="1">The sequence shown here is derived from an EMBL/GenBank/DDBJ whole genome shotgun (WGS) entry which is preliminary data.</text>
</comment>
<dbReference type="RefSeq" id="WP_117384285.1">
    <property type="nucleotide sequence ID" value="NZ_QWDE01000003.1"/>
</dbReference>
<proteinExistence type="predicted"/>
<dbReference type="InterPro" id="IPR046230">
    <property type="entry name" value="DUF6263"/>
</dbReference>
<dbReference type="AlphaFoldDB" id="A0A3E2NMR8"/>
<name>A0A3E2NMR8_9SPHI</name>
<organism evidence="1 2">
    <name type="scientific">Mucilaginibacter terrenus</name>
    <dbReference type="NCBI Taxonomy" id="2482727"/>
    <lineage>
        <taxon>Bacteria</taxon>
        <taxon>Pseudomonadati</taxon>
        <taxon>Bacteroidota</taxon>
        <taxon>Sphingobacteriia</taxon>
        <taxon>Sphingobacteriales</taxon>
        <taxon>Sphingobacteriaceae</taxon>
        <taxon>Mucilaginibacter</taxon>
    </lineage>
</organism>